<keyword evidence="1" id="KW-0597">Phosphoprotein</keyword>
<accession>A0A4R4ZK11</accession>
<feature type="domain" description="FHA" evidence="4">
    <location>
        <begin position="90"/>
        <end position="139"/>
    </location>
</feature>
<dbReference type="Pfam" id="PF00498">
    <property type="entry name" value="FHA"/>
    <property type="match status" value="1"/>
</dbReference>
<protein>
    <submittedName>
        <fullName evidence="5">FHA domain-containing protein</fullName>
    </submittedName>
</protein>
<dbReference type="AlphaFoldDB" id="A0A4R4ZK11"/>
<keyword evidence="3" id="KW-0812">Transmembrane</keyword>
<dbReference type="InterPro" id="IPR000253">
    <property type="entry name" value="FHA_dom"/>
</dbReference>
<feature type="transmembrane region" description="Helical" evidence="3">
    <location>
        <begin position="6"/>
        <end position="28"/>
    </location>
</feature>
<evidence type="ECO:0000256" key="1">
    <source>
        <dbReference type="ARBA" id="ARBA00022553"/>
    </source>
</evidence>
<evidence type="ECO:0000313" key="6">
    <source>
        <dbReference type="Proteomes" id="UP000295124"/>
    </source>
</evidence>
<feature type="compositionally biased region" description="Low complexity" evidence="2">
    <location>
        <begin position="44"/>
        <end position="55"/>
    </location>
</feature>
<dbReference type="Gene3D" id="2.60.200.20">
    <property type="match status" value="1"/>
</dbReference>
<dbReference type="PANTHER" id="PTHR23308">
    <property type="entry name" value="NUCLEAR INHIBITOR OF PROTEIN PHOSPHATASE-1"/>
    <property type="match status" value="1"/>
</dbReference>
<name>A0A4R4ZK11_9ACTN</name>
<dbReference type="InterPro" id="IPR050923">
    <property type="entry name" value="Cell_Proc_Reg/RNA_Proc"/>
</dbReference>
<reference evidence="5 6" key="1">
    <citation type="submission" date="2019-03" db="EMBL/GenBank/DDBJ databases">
        <title>Draft genome sequences of novel Actinobacteria.</title>
        <authorList>
            <person name="Sahin N."/>
            <person name="Ay H."/>
            <person name="Saygin H."/>
        </authorList>
    </citation>
    <scope>NUCLEOTIDE SEQUENCE [LARGE SCALE GENOMIC DNA]</scope>
    <source>
        <strain evidence="5 6">JCM 13523</strain>
    </source>
</reference>
<evidence type="ECO:0000313" key="5">
    <source>
        <dbReference type="EMBL" id="TDD59013.1"/>
    </source>
</evidence>
<dbReference type="SMART" id="SM00240">
    <property type="entry name" value="FHA"/>
    <property type="match status" value="1"/>
</dbReference>
<gene>
    <name evidence="5" type="ORF">E1263_16550</name>
</gene>
<evidence type="ECO:0000256" key="3">
    <source>
        <dbReference type="SAM" id="Phobius"/>
    </source>
</evidence>
<dbReference type="EMBL" id="SMKX01000041">
    <property type="protein sequence ID" value="TDD59013.1"/>
    <property type="molecule type" value="Genomic_DNA"/>
</dbReference>
<proteinExistence type="predicted"/>
<keyword evidence="3" id="KW-1133">Transmembrane helix</keyword>
<dbReference type="SUPFAM" id="SSF49879">
    <property type="entry name" value="SMAD/FHA domain"/>
    <property type="match status" value="1"/>
</dbReference>
<comment type="caution">
    <text evidence="5">The sequence shown here is derived from an EMBL/GenBank/DDBJ whole genome shotgun (WGS) entry which is preliminary data.</text>
</comment>
<organism evidence="5 6">
    <name type="scientific">Kribbella antibiotica</name>
    <dbReference type="NCBI Taxonomy" id="190195"/>
    <lineage>
        <taxon>Bacteria</taxon>
        <taxon>Bacillati</taxon>
        <taxon>Actinomycetota</taxon>
        <taxon>Actinomycetes</taxon>
        <taxon>Propionibacteriales</taxon>
        <taxon>Kribbellaceae</taxon>
        <taxon>Kribbella</taxon>
    </lineage>
</organism>
<dbReference type="OrthoDB" id="277520at2"/>
<sequence>MSELTLTLIKLGFLALLWMFVLAVLSVIRSDLFGAKVDSRAAASAAAPSATARTPQPVKPVKKRKGLPGSVTIADGPQAGVGATLVEEPVVIGRGSDCQIRLDDDYSSTRHSRLFLSEGQWWVEDLGSTNGTYLDGQRVTRPVPAEIGGSIRIGRTTLNIAK</sequence>
<evidence type="ECO:0000259" key="4">
    <source>
        <dbReference type="PROSITE" id="PS50006"/>
    </source>
</evidence>
<dbReference type="Proteomes" id="UP000295124">
    <property type="component" value="Unassembled WGS sequence"/>
</dbReference>
<dbReference type="InterPro" id="IPR008984">
    <property type="entry name" value="SMAD_FHA_dom_sf"/>
</dbReference>
<evidence type="ECO:0000256" key="2">
    <source>
        <dbReference type="SAM" id="MobiDB-lite"/>
    </source>
</evidence>
<keyword evidence="3" id="KW-0472">Membrane</keyword>
<feature type="region of interest" description="Disordered" evidence="2">
    <location>
        <begin position="44"/>
        <end position="69"/>
    </location>
</feature>
<dbReference type="RefSeq" id="WP_132168237.1">
    <property type="nucleotide sequence ID" value="NZ_SMKX01000041.1"/>
</dbReference>
<dbReference type="PROSITE" id="PS50006">
    <property type="entry name" value="FHA_DOMAIN"/>
    <property type="match status" value="1"/>
</dbReference>
<keyword evidence="6" id="KW-1185">Reference proteome</keyword>